<evidence type="ECO:0000313" key="4">
    <source>
        <dbReference type="ZFIN" id="ZDB-GENE-080923-1"/>
    </source>
</evidence>
<sequence length="829" mass="93651">MSTVGKSTSKVSKRETKPRSPSEKKQFSPSSPSSLSSSSCVGEEDHSSALNTHDIQSLAITAQHLQKLRVPKPPPDSQKPRAMTRVLVRKTRPPDDVSRNVRVTVARPLPHDIAPPQTLEYTGPGGPRFDAQGMLLPHSILGNLEDFRSEMQLRGETELVQRIPDCEKQPPLVADTHNDSHQPEAHYYSGRQSHALQHWFRHMTDRRRQQDFIARFLQKPAGSLLMNRSSRFRSVQEQRTLIDRGLAAVYTEHGRRVGSEFWSVPQHYGDEMSGITATLTQTERGNPAELTRIAQPISTRLETGDVQGDAVNSVWQQSLYLQQRRRELKDMLRDFSPPDVDGLEVLGCGLPVPPSPLLDERQEKEEEEQKENQDPLAQFDDIIMDVELRPALSVCGEALCWTGSSSSHQGQEGVSVRLMFETVTGQSVNADLELKNEGSTVIYYSWEKLTPTHTQHFYFNNTTAVILPSSTKHICVTFKSASAGILTEVWRLNTHPVLMGGASVHVILRGVALDQDKSAEQRMALQVCVHACVCVCMSVDLHECVCVFVCACVNACVCVCIYACVFVCVCLQKELEQKACVCFCSRLILDLLTGVESPERPRSPDELYITDEERFHTHNPNLQFQRGPVEALQSLYAEVKRSEEQRWDLSIHTLTQVLLCVPESDESRETNLSRLNSLILELQRPAAIHTTAVTSHTISLQLWRELIDSLVCESVRLRHILGLQEHNAWSDTREEQHTLEQSEQQRAGVTRRRASVLELQEKSRAAEERGSMKKHMPEERKTDMVDTDETLQDTYTLMLHKQVYVLMERMVDSLCDLLDDAHNNPQKSL</sequence>
<gene>
    <name evidence="3 4" type="primary">mycbpap</name>
</gene>
<dbReference type="Gene3D" id="2.60.40.10">
    <property type="entry name" value="Immunoglobulins"/>
    <property type="match status" value="1"/>
</dbReference>
<name>A0AB32TXP4_DANRE</name>
<dbReference type="PANTHER" id="PTHR48421">
    <property type="entry name" value="MYCBP-ASSOCIATED PROTEIN"/>
    <property type="match status" value="1"/>
</dbReference>
<reference evidence="3" key="1">
    <citation type="submission" date="2025-08" db="UniProtKB">
        <authorList>
            <consortium name="RefSeq"/>
        </authorList>
    </citation>
    <scope>IDENTIFICATION</scope>
    <source>
        <strain evidence="3">Tuebingen</strain>
        <tissue evidence="3">Fibroblasts and whole tissue</tissue>
    </source>
</reference>
<accession>A0AB32TXP4</accession>
<protein>
    <submittedName>
        <fullName evidence="3">MYCBP-associated protein isoform X1</fullName>
    </submittedName>
</protein>
<dbReference type="RefSeq" id="XP_068078194.1">
    <property type="nucleotide sequence ID" value="XM_068222093.2"/>
</dbReference>
<evidence type="ECO:0000256" key="1">
    <source>
        <dbReference type="SAM" id="MobiDB-lite"/>
    </source>
</evidence>
<feature type="compositionally biased region" description="Basic and acidic residues" evidence="1">
    <location>
        <begin position="12"/>
        <end position="26"/>
    </location>
</feature>
<feature type="compositionally biased region" description="Basic and acidic residues" evidence="1">
    <location>
        <begin position="759"/>
        <end position="783"/>
    </location>
</feature>
<dbReference type="Proteomes" id="UP000000437">
    <property type="component" value="Chromosome 1"/>
</dbReference>
<dbReference type="AGR" id="ZFIN:ZDB-GENE-080923-1"/>
<dbReference type="Pfam" id="PF14646">
    <property type="entry name" value="MYCBPAP"/>
    <property type="match status" value="2"/>
</dbReference>
<feature type="compositionally biased region" description="Low complexity" evidence="1">
    <location>
        <begin position="27"/>
        <end position="39"/>
    </location>
</feature>
<organism evidence="2 3">
    <name type="scientific">Danio rerio</name>
    <name type="common">Zebrafish</name>
    <name type="synonym">Brachydanio rerio</name>
    <dbReference type="NCBI Taxonomy" id="7955"/>
    <lineage>
        <taxon>Eukaryota</taxon>
        <taxon>Metazoa</taxon>
        <taxon>Chordata</taxon>
        <taxon>Craniata</taxon>
        <taxon>Vertebrata</taxon>
        <taxon>Euteleostomi</taxon>
        <taxon>Actinopterygii</taxon>
        <taxon>Neopterygii</taxon>
        <taxon>Teleostei</taxon>
        <taxon>Ostariophysi</taxon>
        <taxon>Cypriniformes</taxon>
        <taxon>Danionidae</taxon>
        <taxon>Danioninae</taxon>
        <taxon>Danio</taxon>
    </lineage>
</organism>
<dbReference type="PANTHER" id="PTHR48421:SF1">
    <property type="entry name" value="MYCBP-ASSOCIATED PROTEIN"/>
    <property type="match status" value="1"/>
</dbReference>
<evidence type="ECO:0000313" key="2">
    <source>
        <dbReference type="Proteomes" id="UP000000437"/>
    </source>
</evidence>
<dbReference type="ZFIN" id="ZDB-GENE-080923-1">
    <property type="gene designation" value="mycbpap"/>
</dbReference>
<feature type="region of interest" description="Disordered" evidence="1">
    <location>
        <begin position="734"/>
        <end position="783"/>
    </location>
</feature>
<feature type="compositionally biased region" description="Low complexity" evidence="1">
    <location>
        <begin position="1"/>
        <end position="10"/>
    </location>
</feature>
<feature type="region of interest" description="Disordered" evidence="1">
    <location>
        <begin position="1"/>
        <end position="50"/>
    </location>
</feature>
<dbReference type="GeneID" id="100006494"/>
<feature type="region of interest" description="Disordered" evidence="1">
    <location>
        <begin position="351"/>
        <end position="377"/>
    </location>
</feature>
<dbReference type="AlphaFoldDB" id="A0AB32TXP4"/>
<evidence type="ECO:0000313" key="3">
    <source>
        <dbReference type="RefSeq" id="XP_068078194.1"/>
    </source>
</evidence>
<keyword evidence="2" id="KW-1185">Reference proteome</keyword>
<dbReference type="CTD" id="84073"/>
<dbReference type="InterPro" id="IPR013783">
    <property type="entry name" value="Ig-like_fold"/>
</dbReference>
<proteinExistence type="predicted"/>
<dbReference type="InterPro" id="IPR032707">
    <property type="entry name" value="MYCBPAP"/>
</dbReference>